<accession>A0AAD7MEP5</accession>
<keyword evidence="5" id="KW-0498">Mitosis</keyword>
<evidence type="ECO:0000256" key="5">
    <source>
        <dbReference type="ARBA" id="ARBA00022776"/>
    </source>
</evidence>
<dbReference type="Pfam" id="PF12348">
    <property type="entry name" value="CLASP_N"/>
    <property type="match status" value="1"/>
</dbReference>
<dbReference type="GO" id="GO:0005815">
    <property type="term" value="C:microtubule organizing center"/>
    <property type="evidence" value="ECO:0007669"/>
    <property type="project" value="TreeGrafter"/>
</dbReference>
<feature type="compositionally biased region" description="Polar residues" evidence="6">
    <location>
        <begin position="322"/>
        <end position="333"/>
    </location>
</feature>
<evidence type="ECO:0000256" key="4">
    <source>
        <dbReference type="ARBA" id="ARBA00022701"/>
    </source>
</evidence>
<proteinExistence type="inferred from homology"/>
<feature type="compositionally biased region" description="Polar residues" evidence="6">
    <location>
        <begin position="529"/>
        <end position="538"/>
    </location>
</feature>
<evidence type="ECO:0000313" key="8">
    <source>
        <dbReference type="EMBL" id="KAJ7713959.1"/>
    </source>
</evidence>
<keyword evidence="9" id="KW-1185">Reference proteome</keyword>
<dbReference type="EMBL" id="JARJLG010000381">
    <property type="protein sequence ID" value="KAJ7713959.1"/>
    <property type="molecule type" value="Genomic_DNA"/>
</dbReference>
<dbReference type="Gene3D" id="1.25.10.10">
    <property type="entry name" value="Leucine-rich Repeat Variant"/>
    <property type="match status" value="1"/>
</dbReference>
<protein>
    <submittedName>
        <fullName evidence="8">Clasp N terminal-domain-containing protein</fullName>
    </submittedName>
</protein>
<evidence type="ECO:0000256" key="6">
    <source>
        <dbReference type="SAM" id="MobiDB-lite"/>
    </source>
</evidence>
<sequence length="690" mass="74016">MASSKKMNPSPSAVFQQQFDSIRPDLFLPETEETWDRIARGLAALTTACDDMNMNMYTPPDLVVVIRSISRPLISAMNSERGRLSGVAIDLVAVVASSLGVAFDPLLSPFFPVLLAMSSRTSKVTVARARTCILTIIEATHLPSILSYLMQSVADKSVSLRQTIVESTLACMNCFNPPDLEKDPRAKDIEAIIRATARDANAEVRKVSKKVFEAYKLLLPSRLESFTTPLTPTTRKYLDIQSKVNDKLKPSHPHPSAHPKAVLLSSSTSAVRGPSSRRPPTHTRSASSPAIGPEAVASGANGDRPTRSHQVDMAPPRLPEPIQSSGHAVAVRSTSVIDRKPVVSMSAAVRPGIPHTKPERGRPNPAVNHPVRRPQPVDEGHRTTQTTAVVARRVPVSEVQTKLNDKGMRTPRTDNSVSTPAIRHVSAAVAPPAVAPKPSVPKAAPNKDGVHTRATGRSKSKEPTKQRSLTQPTLSQLARAKAIERRVTVPTVPKLSRGKTAPPRKPPVSTSTEDQSAPTVTVTPAPDETTPNSPNTLSGVVEPEPEHVAATDTEEISSAPPELPPSEASDAEEQSDETLGTENLPGPSKLAGLTTPPRVEPNIDAAANKTPISELLLSIERGFLFTPSAPLSPPDSYLSLGPPANLAIPFPLRTMWGEQDKESEEAANKVIEGIRHLESRRALGDVAINK</sequence>
<dbReference type="GO" id="GO:0005881">
    <property type="term" value="C:cytoplasmic microtubule"/>
    <property type="evidence" value="ECO:0007669"/>
    <property type="project" value="TreeGrafter"/>
</dbReference>
<dbReference type="GO" id="GO:1990023">
    <property type="term" value="C:mitotic spindle midzone"/>
    <property type="evidence" value="ECO:0007669"/>
    <property type="project" value="TreeGrafter"/>
</dbReference>
<feature type="domain" description="CLASP N-terminal" evidence="7">
    <location>
        <begin position="30"/>
        <end position="238"/>
    </location>
</feature>
<keyword evidence="5" id="KW-0131">Cell cycle</keyword>
<dbReference type="InterPro" id="IPR011989">
    <property type="entry name" value="ARM-like"/>
</dbReference>
<keyword evidence="4" id="KW-0493">Microtubule</keyword>
<name>A0AAD7MEP5_9AGAR</name>
<dbReference type="InterPro" id="IPR016024">
    <property type="entry name" value="ARM-type_fold"/>
</dbReference>
<dbReference type="Proteomes" id="UP001215280">
    <property type="component" value="Unassembled WGS sequence"/>
</dbReference>
<organism evidence="8 9">
    <name type="scientific">Mycena maculata</name>
    <dbReference type="NCBI Taxonomy" id="230809"/>
    <lineage>
        <taxon>Eukaryota</taxon>
        <taxon>Fungi</taxon>
        <taxon>Dikarya</taxon>
        <taxon>Basidiomycota</taxon>
        <taxon>Agaricomycotina</taxon>
        <taxon>Agaricomycetes</taxon>
        <taxon>Agaricomycetidae</taxon>
        <taxon>Agaricales</taxon>
        <taxon>Marasmiineae</taxon>
        <taxon>Mycenaceae</taxon>
        <taxon>Mycena</taxon>
    </lineage>
</organism>
<reference evidence="8" key="1">
    <citation type="submission" date="2023-03" db="EMBL/GenBank/DDBJ databases">
        <title>Massive genome expansion in bonnet fungi (Mycena s.s.) driven by repeated elements and novel gene families across ecological guilds.</title>
        <authorList>
            <consortium name="Lawrence Berkeley National Laboratory"/>
            <person name="Harder C.B."/>
            <person name="Miyauchi S."/>
            <person name="Viragh M."/>
            <person name="Kuo A."/>
            <person name="Thoen E."/>
            <person name="Andreopoulos B."/>
            <person name="Lu D."/>
            <person name="Skrede I."/>
            <person name="Drula E."/>
            <person name="Henrissat B."/>
            <person name="Morin E."/>
            <person name="Kohler A."/>
            <person name="Barry K."/>
            <person name="LaButti K."/>
            <person name="Morin E."/>
            <person name="Salamov A."/>
            <person name="Lipzen A."/>
            <person name="Mereny Z."/>
            <person name="Hegedus B."/>
            <person name="Baldrian P."/>
            <person name="Stursova M."/>
            <person name="Weitz H."/>
            <person name="Taylor A."/>
            <person name="Grigoriev I.V."/>
            <person name="Nagy L.G."/>
            <person name="Martin F."/>
            <person name="Kauserud H."/>
        </authorList>
    </citation>
    <scope>NUCLEOTIDE SEQUENCE</scope>
    <source>
        <strain evidence="8">CBHHK188m</strain>
    </source>
</reference>
<feature type="compositionally biased region" description="Polar residues" evidence="6">
    <location>
        <begin position="466"/>
        <end position="476"/>
    </location>
</feature>
<dbReference type="GO" id="GO:0090307">
    <property type="term" value="P:mitotic spindle assembly"/>
    <property type="evidence" value="ECO:0007669"/>
    <property type="project" value="TreeGrafter"/>
</dbReference>
<feature type="compositionally biased region" description="Polar residues" evidence="6">
    <location>
        <begin position="508"/>
        <end position="522"/>
    </location>
</feature>
<comment type="caution">
    <text evidence="8">The sequence shown here is derived from an EMBL/GenBank/DDBJ whole genome shotgun (WGS) entry which is preliminary data.</text>
</comment>
<feature type="compositionally biased region" description="Low complexity" evidence="6">
    <location>
        <begin position="556"/>
        <end position="568"/>
    </location>
</feature>
<dbReference type="AlphaFoldDB" id="A0AAD7MEP5"/>
<gene>
    <name evidence="8" type="ORF">DFH07DRAFT_1068643</name>
</gene>
<feature type="region of interest" description="Disordered" evidence="6">
    <location>
        <begin position="246"/>
        <end position="333"/>
    </location>
</feature>
<dbReference type="PANTHER" id="PTHR21567">
    <property type="entry name" value="CLASP"/>
    <property type="match status" value="1"/>
</dbReference>
<evidence type="ECO:0000256" key="2">
    <source>
        <dbReference type="ARBA" id="ARBA00009549"/>
    </source>
</evidence>
<dbReference type="GO" id="GO:0005876">
    <property type="term" value="C:spindle microtubule"/>
    <property type="evidence" value="ECO:0007669"/>
    <property type="project" value="TreeGrafter"/>
</dbReference>
<evidence type="ECO:0000256" key="1">
    <source>
        <dbReference type="ARBA" id="ARBA00004186"/>
    </source>
</evidence>
<comment type="subcellular location">
    <subcellularLocation>
        <location evidence="1">Cytoplasm</location>
        <location evidence="1">Cytoskeleton</location>
        <location evidence="1">Spindle</location>
    </subcellularLocation>
</comment>
<feature type="region of interest" description="Disordered" evidence="6">
    <location>
        <begin position="351"/>
        <end position="384"/>
    </location>
</feature>
<dbReference type="PANTHER" id="PTHR21567:SF60">
    <property type="entry name" value="CLASP N-TERMINAL DOMAIN-CONTAINING PROTEIN"/>
    <property type="match status" value="1"/>
</dbReference>
<keyword evidence="3" id="KW-0132">Cell division</keyword>
<dbReference type="GO" id="GO:0008017">
    <property type="term" value="F:microtubule binding"/>
    <property type="evidence" value="ECO:0007669"/>
    <property type="project" value="TreeGrafter"/>
</dbReference>
<dbReference type="GO" id="GO:0051301">
    <property type="term" value="P:cell division"/>
    <property type="evidence" value="ECO:0007669"/>
    <property type="project" value="UniProtKB-KW"/>
</dbReference>
<dbReference type="SUPFAM" id="SSF48371">
    <property type="entry name" value="ARM repeat"/>
    <property type="match status" value="1"/>
</dbReference>
<evidence type="ECO:0000313" key="9">
    <source>
        <dbReference type="Proteomes" id="UP001215280"/>
    </source>
</evidence>
<evidence type="ECO:0000259" key="7">
    <source>
        <dbReference type="Pfam" id="PF12348"/>
    </source>
</evidence>
<feature type="region of interest" description="Disordered" evidence="6">
    <location>
        <begin position="429"/>
        <end position="606"/>
    </location>
</feature>
<evidence type="ECO:0000256" key="3">
    <source>
        <dbReference type="ARBA" id="ARBA00022618"/>
    </source>
</evidence>
<comment type="similarity">
    <text evidence="2">Belongs to the CLASP family.</text>
</comment>
<dbReference type="InterPro" id="IPR024395">
    <property type="entry name" value="CLASP_N_dom"/>
</dbReference>